<keyword evidence="2" id="KW-1133">Transmembrane helix</keyword>
<sequence length="482" mass="53090">MFKKSSISGITLQSAGLVALADLSTVAVRTALTGTASWLDILVLAPGMHQQQSADEINRGEFPQTGSLTKGYVFRVENPATVNYLQRIGRTGYLVTAVVEPKPRSGTLKIPFLKGIDLSPQNQPFYIAGVSVALLYLLCPILTIVVFAFVGSIRDWWALAVLGMLVLSRTINVIVIKRRVSDSKNWKGADEKPDKDDLLVVLSQDRWVRLHGDLSAIKQVTAGQWLRDEDRAESLAVGFATLLVYAAAALAGNASTVGSLLIALLLLFSVALLALCNSFTHGMQMYDCVVREKKGEEKFYKRRMDMVEELILKFNSASGQGEWAVGMGLIKRDEMEGILGLNKQESHLIDSLVIAMIVATLRGWQYGGVWMETKLQFTFMFQGVDCQVLLLPLRITPQLNQDSLSHVGSNILYSTKSRNTETLVFPVFSILHPSPIEAYIIAHLQTPTQFASFEVLPSPVADNDSATGTENDHSSHEDLRDF</sequence>
<feature type="region of interest" description="Disordered" evidence="1">
    <location>
        <begin position="461"/>
        <end position="482"/>
    </location>
</feature>
<feature type="transmembrane region" description="Helical" evidence="2">
    <location>
        <begin position="234"/>
        <end position="251"/>
    </location>
</feature>
<evidence type="ECO:0000313" key="4">
    <source>
        <dbReference type="Proteomes" id="UP000218334"/>
    </source>
</evidence>
<accession>A0A2H3BMH5</accession>
<feature type="compositionally biased region" description="Basic and acidic residues" evidence="1">
    <location>
        <begin position="470"/>
        <end position="482"/>
    </location>
</feature>
<organism evidence="3 4">
    <name type="scientific">Armillaria solidipes</name>
    <dbReference type="NCBI Taxonomy" id="1076256"/>
    <lineage>
        <taxon>Eukaryota</taxon>
        <taxon>Fungi</taxon>
        <taxon>Dikarya</taxon>
        <taxon>Basidiomycota</taxon>
        <taxon>Agaricomycotina</taxon>
        <taxon>Agaricomycetes</taxon>
        <taxon>Agaricomycetidae</taxon>
        <taxon>Agaricales</taxon>
        <taxon>Marasmiineae</taxon>
        <taxon>Physalacriaceae</taxon>
        <taxon>Armillaria</taxon>
    </lineage>
</organism>
<reference evidence="4" key="1">
    <citation type="journal article" date="2017" name="Nat. Ecol. Evol.">
        <title>Genome expansion and lineage-specific genetic innovations in the forest pathogenic fungi Armillaria.</title>
        <authorList>
            <person name="Sipos G."/>
            <person name="Prasanna A.N."/>
            <person name="Walter M.C."/>
            <person name="O'Connor E."/>
            <person name="Balint B."/>
            <person name="Krizsan K."/>
            <person name="Kiss B."/>
            <person name="Hess J."/>
            <person name="Varga T."/>
            <person name="Slot J."/>
            <person name="Riley R."/>
            <person name="Boka B."/>
            <person name="Rigling D."/>
            <person name="Barry K."/>
            <person name="Lee J."/>
            <person name="Mihaltcheva S."/>
            <person name="LaButti K."/>
            <person name="Lipzen A."/>
            <person name="Waldron R."/>
            <person name="Moloney N.M."/>
            <person name="Sperisen C."/>
            <person name="Kredics L."/>
            <person name="Vagvoelgyi C."/>
            <person name="Patrignani A."/>
            <person name="Fitzpatrick D."/>
            <person name="Nagy I."/>
            <person name="Doyle S."/>
            <person name="Anderson J.B."/>
            <person name="Grigoriev I.V."/>
            <person name="Gueldener U."/>
            <person name="Muensterkoetter M."/>
            <person name="Nagy L.G."/>
        </authorList>
    </citation>
    <scope>NUCLEOTIDE SEQUENCE [LARGE SCALE GENOMIC DNA]</scope>
    <source>
        <strain evidence="4">28-4</strain>
    </source>
</reference>
<gene>
    <name evidence="3" type="ORF">ARMSODRAFT_976034</name>
</gene>
<dbReference type="AlphaFoldDB" id="A0A2H3BMH5"/>
<protein>
    <submittedName>
        <fullName evidence="3">Uncharacterized protein</fullName>
    </submittedName>
</protein>
<dbReference type="Proteomes" id="UP000218334">
    <property type="component" value="Unassembled WGS sequence"/>
</dbReference>
<evidence type="ECO:0000313" key="3">
    <source>
        <dbReference type="EMBL" id="PBK68172.1"/>
    </source>
</evidence>
<feature type="transmembrane region" description="Helical" evidence="2">
    <location>
        <begin position="125"/>
        <end position="150"/>
    </location>
</feature>
<proteinExistence type="predicted"/>
<feature type="transmembrane region" description="Helical" evidence="2">
    <location>
        <begin position="156"/>
        <end position="176"/>
    </location>
</feature>
<keyword evidence="4" id="KW-1185">Reference proteome</keyword>
<evidence type="ECO:0000256" key="1">
    <source>
        <dbReference type="SAM" id="MobiDB-lite"/>
    </source>
</evidence>
<keyword evidence="2" id="KW-0472">Membrane</keyword>
<evidence type="ECO:0000256" key="2">
    <source>
        <dbReference type="SAM" id="Phobius"/>
    </source>
</evidence>
<name>A0A2H3BMH5_9AGAR</name>
<dbReference type="STRING" id="1076256.A0A2H3BMH5"/>
<feature type="transmembrane region" description="Helical" evidence="2">
    <location>
        <begin position="257"/>
        <end position="276"/>
    </location>
</feature>
<dbReference type="EMBL" id="KZ293433">
    <property type="protein sequence ID" value="PBK68172.1"/>
    <property type="molecule type" value="Genomic_DNA"/>
</dbReference>
<keyword evidence="2" id="KW-0812">Transmembrane</keyword>